<proteinExistence type="predicted"/>
<dbReference type="Gene3D" id="2.60.40.640">
    <property type="match status" value="1"/>
</dbReference>
<evidence type="ECO:0000313" key="2">
    <source>
        <dbReference type="EMBL" id="KAF5323804.1"/>
    </source>
</evidence>
<dbReference type="PANTHER" id="PTHR36419">
    <property type="entry name" value="ARRESTIN FAMILY PROTEIN 1"/>
    <property type="match status" value="1"/>
</dbReference>
<evidence type="ECO:0000256" key="1">
    <source>
        <dbReference type="SAM" id="MobiDB-lite"/>
    </source>
</evidence>
<feature type="compositionally biased region" description="Basic and acidic residues" evidence="1">
    <location>
        <begin position="653"/>
        <end position="670"/>
    </location>
</feature>
<reference evidence="2 3" key="1">
    <citation type="journal article" date="2020" name="ISME J.">
        <title>Uncovering the hidden diversity of litter-decomposition mechanisms in mushroom-forming fungi.</title>
        <authorList>
            <person name="Floudas D."/>
            <person name="Bentzer J."/>
            <person name="Ahren D."/>
            <person name="Johansson T."/>
            <person name="Persson P."/>
            <person name="Tunlid A."/>
        </authorList>
    </citation>
    <scope>NUCLEOTIDE SEQUENCE [LARGE SCALE GENOMIC DNA]</scope>
    <source>
        <strain evidence="2 3">CBS 101986</strain>
    </source>
</reference>
<feature type="compositionally biased region" description="Pro residues" evidence="1">
    <location>
        <begin position="904"/>
        <end position="914"/>
    </location>
</feature>
<feature type="region of interest" description="Disordered" evidence="1">
    <location>
        <begin position="566"/>
        <end position="727"/>
    </location>
</feature>
<feature type="compositionally biased region" description="Basic and acidic residues" evidence="1">
    <location>
        <begin position="863"/>
        <end position="880"/>
    </location>
</feature>
<feature type="compositionally biased region" description="Basic and acidic residues" evidence="1">
    <location>
        <begin position="789"/>
        <end position="804"/>
    </location>
</feature>
<feature type="region of interest" description="Disordered" evidence="1">
    <location>
        <begin position="350"/>
        <end position="370"/>
    </location>
</feature>
<dbReference type="AlphaFoldDB" id="A0A8H5F4W4"/>
<organism evidence="2 3">
    <name type="scientific">Psilocybe cf. subviscida</name>
    <dbReference type="NCBI Taxonomy" id="2480587"/>
    <lineage>
        <taxon>Eukaryota</taxon>
        <taxon>Fungi</taxon>
        <taxon>Dikarya</taxon>
        <taxon>Basidiomycota</taxon>
        <taxon>Agaricomycotina</taxon>
        <taxon>Agaricomycetes</taxon>
        <taxon>Agaricomycetidae</taxon>
        <taxon>Agaricales</taxon>
        <taxon>Agaricineae</taxon>
        <taxon>Strophariaceae</taxon>
        <taxon>Psilocybe</taxon>
    </lineage>
</organism>
<dbReference type="PANTHER" id="PTHR36419:SF1">
    <property type="entry name" value="RHO1 GEF LOCALIZING PROTEIN 1"/>
    <property type="match status" value="1"/>
</dbReference>
<evidence type="ECO:0000313" key="3">
    <source>
        <dbReference type="Proteomes" id="UP000567179"/>
    </source>
</evidence>
<dbReference type="OrthoDB" id="4001642at2759"/>
<comment type="caution">
    <text evidence="2">The sequence shown here is derived from an EMBL/GenBank/DDBJ whole genome shotgun (WGS) entry which is preliminary data.</text>
</comment>
<gene>
    <name evidence="2" type="ORF">D9619_012965</name>
</gene>
<feature type="compositionally biased region" description="Low complexity" evidence="1">
    <location>
        <begin position="525"/>
        <end position="551"/>
    </location>
</feature>
<feature type="compositionally biased region" description="Basic and acidic residues" evidence="1">
    <location>
        <begin position="917"/>
        <end position="928"/>
    </location>
</feature>
<sequence length="942" mass="97799">MSPPPNVDFVTGYPGIPPGPDRPQASVKGAIEVRVPTQGVKAKWVRIELRKVETLPEGGPANTFYDFVGPSPVNLWSTSDEYSVLRTQDFPFSIRIPESIPPTISLDGKAGIGYELVASVCTKGKRGFLRKAKSVVSTTVAPITIDKHELHTTWPIYCQPDIRRLAQEGVVLTAERNHTCYGPGDRITLVATIKSESLSTLILRGFEFFLKETTVYRSGAAATGKRNAVQTKEAIVCESKVPINATLYGGNSHSSELNLMMSPQHTTTTLNAARHIDVTYTLCLRALMGTGAALIMDLPVMISNWQRTVSFDAINRIGHAPSLSLVPAGLGQHIAPVIPIHVERTAPPAAAPATTLPTNRDNVYGHTRNGSTSAYNTLPALSGVHSSTDELGFGTGLGLNRSTTANGVHDDSSSLKPSLTAQNSYTANTSYSANVGGSSSNTSPPRATAAAASTARYTPKPQETAQAGGSSRSGPTAGASASGSASAAPGGKWLTAEEEKLMLYEQARSNVAKTQGPAAAPPPASASVPATTTSAATSSPSRGPSATAAPAQKVWLSAEEEKKLFHQAQEAVQRAQGVSAQPLASSAASHTRNNSDPKTQVSGGSGSKPSGAALYAQAMSAQNRAGASGSAGGSSAVPKGTPTPPVPHYMTAEQEKAALRRYEDAKRAVDRTQNGPEDEPVPSNPIAYEALFPGGAGQSSSSNPPPPADALPPSFESAAGGSNIMAQVSEKERLRLAYEAQDAAAGRRAANRSPPPAAYSPPAPAAAPAPAPAATPAPSLPGPYANALSEKEALRKKFEARDAARAASQPVPNTRSPPPPIRSATGASNDIPASPARSPGANSSFRPTPVPPAVSPQRVLTAAEEKAMLRAKFEARDNAGRKPGPPAINGNGNGPTPAYANTPSTPPPLAPRPPVEYIKETQEEDARVSRLNGPMPNLDTGM</sequence>
<feature type="region of interest" description="Disordered" evidence="1">
    <location>
        <begin position="1"/>
        <end position="24"/>
    </location>
</feature>
<feature type="region of interest" description="Disordered" evidence="1">
    <location>
        <begin position="432"/>
        <end position="491"/>
    </location>
</feature>
<dbReference type="EMBL" id="JAACJJ010000017">
    <property type="protein sequence ID" value="KAF5323804.1"/>
    <property type="molecule type" value="Genomic_DNA"/>
</dbReference>
<protein>
    <recommendedName>
        <fullName evidence="4">Arrestin C-terminal-like domain-containing protein</fullName>
    </recommendedName>
</protein>
<feature type="compositionally biased region" description="Low complexity" evidence="1">
    <location>
        <begin position="743"/>
        <end position="752"/>
    </location>
</feature>
<feature type="region of interest" description="Disordered" evidence="1">
    <location>
        <begin position="512"/>
        <end position="552"/>
    </location>
</feature>
<dbReference type="GO" id="GO:0000917">
    <property type="term" value="P:division septum assembly"/>
    <property type="evidence" value="ECO:0007669"/>
    <property type="project" value="TreeGrafter"/>
</dbReference>
<accession>A0A8H5F4W4</accession>
<dbReference type="Proteomes" id="UP000567179">
    <property type="component" value="Unassembled WGS sequence"/>
</dbReference>
<dbReference type="GO" id="GO:0000935">
    <property type="term" value="C:division septum"/>
    <property type="evidence" value="ECO:0007669"/>
    <property type="project" value="TreeGrafter"/>
</dbReference>
<feature type="compositionally biased region" description="Low complexity" evidence="1">
    <location>
        <begin position="625"/>
        <end position="636"/>
    </location>
</feature>
<dbReference type="InterPro" id="IPR053060">
    <property type="entry name" value="Cytokinesis_Signaling_Reg"/>
</dbReference>
<feature type="region of interest" description="Disordered" evidence="1">
    <location>
        <begin position="739"/>
        <end position="942"/>
    </location>
</feature>
<evidence type="ECO:0008006" key="4">
    <source>
        <dbReference type="Google" id="ProtNLM"/>
    </source>
</evidence>
<feature type="compositionally biased region" description="Polar residues" evidence="1">
    <location>
        <begin position="576"/>
        <end position="601"/>
    </location>
</feature>
<feature type="compositionally biased region" description="Low complexity" evidence="1">
    <location>
        <begin position="467"/>
        <end position="491"/>
    </location>
</feature>
<feature type="compositionally biased region" description="Pro residues" evidence="1">
    <location>
        <begin position="753"/>
        <end position="781"/>
    </location>
</feature>
<feature type="compositionally biased region" description="Low complexity" evidence="1">
    <location>
        <begin position="438"/>
        <end position="456"/>
    </location>
</feature>
<keyword evidence="3" id="KW-1185">Reference proteome</keyword>
<dbReference type="InterPro" id="IPR014752">
    <property type="entry name" value="Arrestin-like_C"/>
</dbReference>
<name>A0A8H5F4W4_9AGAR</name>